<dbReference type="Pfam" id="PF16732">
    <property type="entry name" value="ComP_DUS"/>
    <property type="match status" value="1"/>
</dbReference>
<dbReference type="GO" id="GO:0015628">
    <property type="term" value="P:protein secretion by the type II secretion system"/>
    <property type="evidence" value="ECO:0007669"/>
    <property type="project" value="InterPro"/>
</dbReference>
<dbReference type="NCBIfam" id="TIGR02532">
    <property type="entry name" value="IV_pilin_GFxxxE"/>
    <property type="match status" value="1"/>
</dbReference>
<dbReference type="STRING" id="1219065.VPR01S_18_00710"/>
<dbReference type="AlphaFoldDB" id="U3BQ48"/>
<evidence type="ECO:0000313" key="4">
    <source>
        <dbReference type="Proteomes" id="UP000016570"/>
    </source>
</evidence>
<gene>
    <name evidence="3" type="ORF">VPR01S_18_00710</name>
</gene>
<keyword evidence="2" id="KW-0812">Transmembrane</keyword>
<dbReference type="InterPro" id="IPR012902">
    <property type="entry name" value="N_methyl_site"/>
</dbReference>
<keyword evidence="4" id="KW-1185">Reference proteome</keyword>
<comment type="caution">
    <text evidence="3">The sequence shown here is derived from an EMBL/GenBank/DDBJ whole genome shotgun (WGS) entry which is preliminary data.</text>
</comment>
<dbReference type="Pfam" id="PF07963">
    <property type="entry name" value="N_methyl"/>
    <property type="match status" value="1"/>
</dbReference>
<dbReference type="Gene3D" id="3.30.700.10">
    <property type="entry name" value="Glycoprotein, Type 4 Pilin"/>
    <property type="match status" value="1"/>
</dbReference>
<evidence type="ECO:0000256" key="1">
    <source>
        <dbReference type="ARBA" id="ARBA00022481"/>
    </source>
</evidence>
<proteinExistence type="predicted"/>
<dbReference type="InterPro" id="IPR031982">
    <property type="entry name" value="PilE-like"/>
</dbReference>
<keyword evidence="2" id="KW-1133">Transmembrane helix</keyword>
<dbReference type="PRINTS" id="PR00813">
    <property type="entry name" value="BCTERIALGSPG"/>
</dbReference>
<dbReference type="Proteomes" id="UP000016570">
    <property type="component" value="Unassembled WGS sequence"/>
</dbReference>
<evidence type="ECO:0000256" key="2">
    <source>
        <dbReference type="SAM" id="Phobius"/>
    </source>
</evidence>
<dbReference type="SUPFAM" id="SSF54523">
    <property type="entry name" value="Pili subunits"/>
    <property type="match status" value="1"/>
</dbReference>
<dbReference type="EMBL" id="BATJ01000018">
    <property type="protein sequence ID" value="GAD68668.1"/>
    <property type="molecule type" value="Genomic_DNA"/>
</dbReference>
<evidence type="ECO:0000313" key="3">
    <source>
        <dbReference type="EMBL" id="GAD68668.1"/>
    </source>
</evidence>
<dbReference type="InterPro" id="IPR045584">
    <property type="entry name" value="Pilin-like"/>
</dbReference>
<dbReference type="RefSeq" id="WP_021706637.1">
    <property type="nucleotide sequence ID" value="NZ_BATJ01000018.1"/>
</dbReference>
<dbReference type="eggNOG" id="COG4968">
    <property type="taxonomic scope" value="Bacteria"/>
</dbReference>
<sequence>MIRRKQCKPFIHRLNAMTLIELLIVLAIIGLLAAFVYPSYTAHVRSAHRHQALSDLSRIQLYLEQHYRSGYHAGTVISAGICLVCDSDPSRYQFSVSASTQGYQIRALPQTATRQHLDTCQGQTYEALTLNHLGESAPPRCWR</sequence>
<feature type="transmembrane region" description="Helical" evidence="2">
    <location>
        <begin position="20"/>
        <end position="40"/>
    </location>
</feature>
<organism evidence="3 4">
    <name type="scientific">Vibrio proteolyticus NBRC 13287</name>
    <dbReference type="NCBI Taxonomy" id="1219065"/>
    <lineage>
        <taxon>Bacteria</taxon>
        <taxon>Pseudomonadati</taxon>
        <taxon>Pseudomonadota</taxon>
        <taxon>Gammaproteobacteria</taxon>
        <taxon>Vibrionales</taxon>
        <taxon>Vibrionaceae</taxon>
        <taxon>Vibrio</taxon>
    </lineage>
</organism>
<dbReference type="GO" id="GO:0015627">
    <property type="term" value="C:type II protein secretion system complex"/>
    <property type="evidence" value="ECO:0007669"/>
    <property type="project" value="InterPro"/>
</dbReference>
<keyword evidence="2" id="KW-0472">Membrane</keyword>
<name>U3BQ48_VIBPR</name>
<dbReference type="InterPro" id="IPR000983">
    <property type="entry name" value="Bac_GSPG_pilin"/>
</dbReference>
<accession>U3BQ48</accession>
<reference evidence="3 4" key="1">
    <citation type="submission" date="2013-09" db="EMBL/GenBank/DDBJ databases">
        <title>Whole genome shotgun sequence of Vibrio proteolyticus NBRC 13287.</title>
        <authorList>
            <person name="Isaki S."/>
            <person name="Hosoyama A."/>
            <person name="Numata M."/>
            <person name="Hashimoto M."/>
            <person name="Hosoyama Y."/>
            <person name="Tsuchikane K."/>
            <person name="Noguchi M."/>
            <person name="Hirakata S."/>
            <person name="Ichikawa N."/>
            <person name="Ohji S."/>
            <person name="Yamazoe A."/>
            <person name="Fujita N."/>
        </authorList>
    </citation>
    <scope>NUCLEOTIDE SEQUENCE [LARGE SCALE GENOMIC DNA]</scope>
    <source>
        <strain evidence="3 4">NBRC 13287</strain>
    </source>
</reference>
<dbReference type="GO" id="GO:0043683">
    <property type="term" value="P:type IV pilus assembly"/>
    <property type="evidence" value="ECO:0007669"/>
    <property type="project" value="InterPro"/>
</dbReference>
<keyword evidence="1" id="KW-0488">Methylation</keyword>
<protein>
    <submittedName>
        <fullName evidence="3">Uncharacterized protein</fullName>
    </submittedName>
</protein>